<dbReference type="EMBL" id="CAXITT010000519">
    <property type="protein sequence ID" value="CAL1543006.1"/>
    <property type="molecule type" value="Genomic_DNA"/>
</dbReference>
<gene>
    <name evidence="9" type="ORF">GSLYS_00016540001</name>
</gene>
<keyword evidence="3" id="KW-0436">Ligase</keyword>
<keyword evidence="4" id="KW-0547">Nucleotide-binding</keyword>
<dbReference type="InterPro" id="IPR045864">
    <property type="entry name" value="aa-tRNA-synth_II/BPL/LPL"/>
</dbReference>
<dbReference type="SUPFAM" id="SSF50249">
    <property type="entry name" value="Nucleic acid-binding proteins"/>
    <property type="match status" value="1"/>
</dbReference>
<dbReference type="GO" id="GO:0006421">
    <property type="term" value="P:asparaginyl-tRNA aminoacylation"/>
    <property type="evidence" value="ECO:0007669"/>
    <property type="project" value="InterPro"/>
</dbReference>
<dbReference type="CDD" id="cd00776">
    <property type="entry name" value="AsxRS_core"/>
    <property type="match status" value="1"/>
</dbReference>
<evidence type="ECO:0000256" key="4">
    <source>
        <dbReference type="ARBA" id="ARBA00022741"/>
    </source>
</evidence>
<organism evidence="9 10">
    <name type="scientific">Lymnaea stagnalis</name>
    <name type="common">Great pond snail</name>
    <name type="synonym">Helix stagnalis</name>
    <dbReference type="NCBI Taxonomy" id="6523"/>
    <lineage>
        <taxon>Eukaryota</taxon>
        <taxon>Metazoa</taxon>
        <taxon>Spiralia</taxon>
        <taxon>Lophotrochozoa</taxon>
        <taxon>Mollusca</taxon>
        <taxon>Gastropoda</taxon>
        <taxon>Heterobranchia</taxon>
        <taxon>Euthyneura</taxon>
        <taxon>Panpulmonata</taxon>
        <taxon>Hygrophila</taxon>
        <taxon>Lymnaeoidea</taxon>
        <taxon>Lymnaeidae</taxon>
        <taxon>Lymnaea</taxon>
    </lineage>
</organism>
<dbReference type="Pfam" id="PF00152">
    <property type="entry name" value="tRNA-synt_2"/>
    <property type="match status" value="1"/>
</dbReference>
<dbReference type="GO" id="GO:0003676">
    <property type="term" value="F:nucleic acid binding"/>
    <property type="evidence" value="ECO:0007669"/>
    <property type="project" value="InterPro"/>
</dbReference>
<dbReference type="GO" id="GO:0005739">
    <property type="term" value="C:mitochondrion"/>
    <property type="evidence" value="ECO:0007669"/>
    <property type="project" value="TreeGrafter"/>
</dbReference>
<keyword evidence="6" id="KW-0648">Protein biosynthesis</keyword>
<dbReference type="InterPro" id="IPR002312">
    <property type="entry name" value="Asp/Asn-tRNA-synth_IIb"/>
</dbReference>
<feature type="domain" description="Aminoacyl-transfer RNA synthetases class-II family profile" evidence="8">
    <location>
        <begin position="160"/>
        <end position="495"/>
    </location>
</feature>
<sequence>MAAPLVILKRTNCRRIKQVILFSYSLKNYSTETIKSILQGQNNRTNLSFKGWVKNVQRHKGVTFLHVNDGSGPQHIQVVIPQDLADDLQVTFGSCVKVNGSLQESIGKGQSVEVLTNSCEVIGPCNVNEYPLKQRTRHPAIYTRDFLHLRPKTNIFSALLRIRNVASMAVHTFFQQEGYLFIHTPILTSSDCEGACEVFKAEPLKSDILSALDSDTDDDFGKAPKDDKTKDEISRPSFFFKQPAYLTVSGQLHLEIMTGAFKKVYNFGPTFRAENSRGSFHLSEFYMVEAELAFIESMDDLSEVMEKLVKFVYKTVWDSCPEDVSLFSNFVASPHYKVGYFIMSPPAISRMTYTDAIDVLSKSGELFKYKPHWGCDLKKEHEMYLTKVVNDRPVFITDYPADIKPFYARRNNDGLTVSALDLLVPGVGELCGSSLREERADVLGEIMKKQGILEQLSWYHELRQYGTCPHGGFGLGFERLLLAILGAESLKDVIPFPRWPRNCLT</sequence>
<dbReference type="Gene3D" id="2.40.50.140">
    <property type="entry name" value="Nucleic acid-binding proteins"/>
    <property type="match status" value="1"/>
</dbReference>
<evidence type="ECO:0000256" key="7">
    <source>
        <dbReference type="ARBA" id="ARBA00023146"/>
    </source>
</evidence>
<dbReference type="PRINTS" id="PR01042">
    <property type="entry name" value="TRNASYNTHASP"/>
</dbReference>
<dbReference type="GO" id="GO:0004816">
    <property type="term" value="F:asparagine-tRNA ligase activity"/>
    <property type="evidence" value="ECO:0007669"/>
    <property type="project" value="UniProtKB-EC"/>
</dbReference>
<keyword evidence="5" id="KW-0067">ATP-binding</keyword>
<name>A0AAV2I869_LYMST</name>
<dbReference type="PROSITE" id="PS50862">
    <property type="entry name" value="AA_TRNA_LIGASE_II"/>
    <property type="match status" value="1"/>
</dbReference>
<evidence type="ECO:0000259" key="8">
    <source>
        <dbReference type="PROSITE" id="PS50862"/>
    </source>
</evidence>
<protein>
    <recommendedName>
        <fullName evidence="2">asparagine--tRNA ligase</fullName>
        <ecNumber evidence="2">6.1.1.22</ecNumber>
    </recommendedName>
</protein>
<dbReference type="InterPro" id="IPR006195">
    <property type="entry name" value="aa-tRNA-synth_II"/>
</dbReference>
<dbReference type="InterPro" id="IPR004365">
    <property type="entry name" value="NA-bd_OB_tRNA"/>
</dbReference>
<dbReference type="SUPFAM" id="SSF55681">
    <property type="entry name" value="Class II aaRS and biotin synthetases"/>
    <property type="match status" value="1"/>
</dbReference>
<evidence type="ECO:0000313" key="9">
    <source>
        <dbReference type="EMBL" id="CAL1543006.1"/>
    </source>
</evidence>
<keyword evidence="10" id="KW-1185">Reference proteome</keyword>
<accession>A0AAV2I869</accession>
<dbReference type="CDD" id="cd04318">
    <property type="entry name" value="EcAsnRS_like_N"/>
    <property type="match status" value="1"/>
</dbReference>
<dbReference type="InterPro" id="IPR004522">
    <property type="entry name" value="Asn-tRNA-ligase"/>
</dbReference>
<dbReference type="EC" id="6.1.1.22" evidence="2"/>
<dbReference type="Gene3D" id="3.30.930.10">
    <property type="entry name" value="Bira Bifunctional Protein, Domain 2"/>
    <property type="match status" value="1"/>
</dbReference>
<dbReference type="InterPro" id="IPR012340">
    <property type="entry name" value="NA-bd_OB-fold"/>
</dbReference>
<reference evidence="9 10" key="1">
    <citation type="submission" date="2024-04" db="EMBL/GenBank/DDBJ databases">
        <authorList>
            <consortium name="Genoscope - CEA"/>
            <person name="William W."/>
        </authorList>
    </citation>
    <scope>NUCLEOTIDE SEQUENCE [LARGE SCALE GENOMIC DNA]</scope>
</reference>
<dbReference type="InterPro" id="IPR004364">
    <property type="entry name" value="Aa-tRNA-synt_II"/>
</dbReference>
<dbReference type="Pfam" id="PF01336">
    <property type="entry name" value="tRNA_anti-codon"/>
    <property type="match status" value="1"/>
</dbReference>
<comment type="similarity">
    <text evidence="1">Belongs to the class-II aminoacyl-tRNA synthetase family.</text>
</comment>
<dbReference type="Proteomes" id="UP001497497">
    <property type="component" value="Unassembled WGS sequence"/>
</dbReference>
<evidence type="ECO:0000256" key="5">
    <source>
        <dbReference type="ARBA" id="ARBA00022840"/>
    </source>
</evidence>
<evidence type="ECO:0000256" key="2">
    <source>
        <dbReference type="ARBA" id="ARBA00012816"/>
    </source>
</evidence>
<dbReference type="GO" id="GO:0005524">
    <property type="term" value="F:ATP binding"/>
    <property type="evidence" value="ECO:0007669"/>
    <property type="project" value="UniProtKB-KW"/>
</dbReference>
<dbReference type="PANTHER" id="PTHR22594">
    <property type="entry name" value="ASPARTYL/LYSYL-TRNA SYNTHETASE"/>
    <property type="match status" value="1"/>
</dbReference>
<evidence type="ECO:0000256" key="3">
    <source>
        <dbReference type="ARBA" id="ARBA00022598"/>
    </source>
</evidence>
<comment type="caution">
    <text evidence="9">The sequence shown here is derived from an EMBL/GenBank/DDBJ whole genome shotgun (WGS) entry which is preliminary data.</text>
</comment>
<proteinExistence type="inferred from homology"/>
<dbReference type="NCBIfam" id="NF003037">
    <property type="entry name" value="PRK03932.1"/>
    <property type="match status" value="1"/>
</dbReference>
<dbReference type="NCBIfam" id="TIGR00457">
    <property type="entry name" value="asnS"/>
    <property type="match status" value="1"/>
</dbReference>
<evidence type="ECO:0000313" key="10">
    <source>
        <dbReference type="Proteomes" id="UP001497497"/>
    </source>
</evidence>
<keyword evidence="7" id="KW-0030">Aminoacyl-tRNA synthetase</keyword>
<evidence type="ECO:0000256" key="6">
    <source>
        <dbReference type="ARBA" id="ARBA00022917"/>
    </source>
</evidence>
<dbReference type="PANTHER" id="PTHR22594:SF34">
    <property type="entry name" value="ASPARAGINE--TRNA LIGASE, MITOCHONDRIAL-RELATED"/>
    <property type="match status" value="1"/>
</dbReference>
<dbReference type="AlphaFoldDB" id="A0AAV2I869"/>
<evidence type="ECO:0000256" key="1">
    <source>
        <dbReference type="ARBA" id="ARBA00008226"/>
    </source>
</evidence>